<evidence type="ECO:0000259" key="3">
    <source>
        <dbReference type="Pfam" id="PF06916"/>
    </source>
</evidence>
<feature type="domain" description="DUF1279" evidence="3">
    <location>
        <begin position="179"/>
        <end position="258"/>
    </location>
</feature>
<proteinExistence type="predicted"/>
<dbReference type="InterPro" id="IPR029058">
    <property type="entry name" value="AB_hydrolase_fold"/>
</dbReference>
<reference evidence="4" key="1">
    <citation type="submission" date="2021-02" db="EMBL/GenBank/DDBJ databases">
        <authorList>
            <person name="Dougan E. K."/>
            <person name="Rhodes N."/>
            <person name="Thang M."/>
            <person name="Chan C."/>
        </authorList>
    </citation>
    <scope>NUCLEOTIDE SEQUENCE</scope>
</reference>
<feature type="transmembrane region" description="Helical" evidence="1">
    <location>
        <begin position="187"/>
        <end position="204"/>
    </location>
</feature>
<organism evidence="4 5">
    <name type="scientific">Symbiodinium pilosum</name>
    <name type="common">Dinoflagellate</name>
    <dbReference type="NCBI Taxonomy" id="2952"/>
    <lineage>
        <taxon>Eukaryota</taxon>
        <taxon>Sar</taxon>
        <taxon>Alveolata</taxon>
        <taxon>Dinophyceae</taxon>
        <taxon>Suessiales</taxon>
        <taxon>Symbiodiniaceae</taxon>
        <taxon>Symbiodinium</taxon>
    </lineage>
</organism>
<dbReference type="AlphaFoldDB" id="A0A812XR19"/>
<gene>
    <name evidence="4" type="primary">eryA</name>
    <name evidence="4" type="ORF">SPIL2461_LOCUS21569</name>
</gene>
<feature type="transmembrane region" description="Helical" evidence="1">
    <location>
        <begin position="299"/>
        <end position="316"/>
    </location>
</feature>
<dbReference type="Pfam" id="PF00975">
    <property type="entry name" value="Thioesterase"/>
    <property type="match status" value="1"/>
</dbReference>
<keyword evidence="1" id="KW-0812">Transmembrane</keyword>
<dbReference type="InterPro" id="IPR045866">
    <property type="entry name" value="FAM210A/B-like"/>
</dbReference>
<dbReference type="Proteomes" id="UP000649617">
    <property type="component" value="Unassembled WGS sequence"/>
</dbReference>
<dbReference type="EMBL" id="CAJNIZ010046376">
    <property type="protein sequence ID" value="CAE7746786.1"/>
    <property type="molecule type" value="Genomic_DNA"/>
</dbReference>
<keyword evidence="1" id="KW-0472">Membrane</keyword>
<dbReference type="InterPro" id="IPR001031">
    <property type="entry name" value="Thioesterase"/>
</dbReference>
<evidence type="ECO:0000313" key="5">
    <source>
        <dbReference type="Proteomes" id="UP000649617"/>
    </source>
</evidence>
<protein>
    <submittedName>
        <fullName evidence="4">EryA protein</fullName>
    </submittedName>
</protein>
<feature type="domain" description="Thioesterase" evidence="2">
    <location>
        <begin position="358"/>
        <end position="403"/>
    </location>
</feature>
<sequence length="583" mass="62866">MGGRPWRKVQRRPWLCICSACVAACLISVVLALGQAFAVPQSGRSEASEGLRPSLAGLVGPAGPGRVSRVSVLAEPEESSANSSGSTVALAEPERSRAVQVWGVLGVAAYLSYGVKKVVPIVHNGIASITTPWQWLMLAATLGFFAYVEGYRGFQKGFCPRVVSRAWAVSEKFPEVSTRDLLKRYGAAYLASSISLSICSYTLFYELVKRGLDVAGALAALGINVPNSKYYGAAALAYALHKAASPIRFPPTLLLTQFVARLMGKDVSSTQKATATVFHKLFAPAFCIGYFHGTRKRVISSWCVTTTIFFVVVFVRKLPNPYRAILDAGVIVGLLWGTVSVLLLFARLLQGGLLCLICQIRAVSPSGPLFLAGHSFGATVCLEMARQAQASGISVALVALLDPRTLLPLTEAGTLFEECGLLETVAMLSQSVADGARYASLVEDASTSGRDVREHLGAATQVLEHVHETFRWYANLLATATWPEAETLQTRLLWVRAREAWRGRSPVGQAEKIVQRVQEQIFQEDARVAQHLAAVGEVEAPVKAAGDHFAMLHEPHVSSLAMRLCHAMVEAQNQDDDAEAEVS</sequence>
<dbReference type="InterPro" id="IPR009688">
    <property type="entry name" value="FAM210A/B-like_dom"/>
</dbReference>
<evidence type="ECO:0000256" key="1">
    <source>
        <dbReference type="SAM" id="Phobius"/>
    </source>
</evidence>
<dbReference type="Pfam" id="PF06916">
    <property type="entry name" value="FAM210A-B_dom"/>
    <property type="match status" value="1"/>
</dbReference>
<accession>A0A812XR19</accession>
<keyword evidence="1" id="KW-1133">Transmembrane helix</keyword>
<dbReference type="PANTHER" id="PTHR21377:SF0">
    <property type="entry name" value="PROTEIN FAM210B, MITOCHONDRIAL"/>
    <property type="match status" value="1"/>
</dbReference>
<evidence type="ECO:0000313" key="4">
    <source>
        <dbReference type="EMBL" id="CAE7746786.1"/>
    </source>
</evidence>
<dbReference type="GO" id="GO:0005739">
    <property type="term" value="C:mitochondrion"/>
    <property type="evidence" value="ECO:0007669"/>
    <property type="project" value="TreeGrafter"/>
</dbReference>
<dbReference type="Gene3D" id="3.40.50.1820">
    <property type="entry name" value="alpha/beta hydrolase"/>
    <property type="match status" value="1"/>
</dbReference>
<feature type="transmembrane region" description="Helical" evidence="1">
    <location>
        <begin position="133"/>
        <end position="151"/>
    </location>
</feature>
<dbReference type="SUPFAM" id="SSF53474">
    <property type="entry name" value="alpha/beta-Hydrolases"/>
    <property type="match status" value="1"/>
</dbReference>
<feature type="transmembrane region" description="Helical" evidence="1">
    <location>
        <begin position="328"/>
        <end position="349"/>
    </location>
</feature>
<keyword evidence="5" id="KW-1185">Reference proteome</keyword>
<evidence type="ECO:0000259" key="2">
    <source>
        <dbReference type="Pfam" id="PF00975"/>
    </source>
</evidence>
<dbReference type="OrthoDB" id="434363at2759"/>
<dbReference type="PANTHER" id="PTHR21377">
    <property type="entry name" value="PROTEIN FAM210B, MITOCHONDRIAL"/>
    <property type="match status" value="1"/>
</dbReference>
<name>A0A812XR19_SYMPI</name>
<comment type="caution">
    <text evidence="4">The sequence shown here is derived from an EMBL/GenBank/DDBJ whole genome shotgun (WGS) entry which is preliminary data.</text>
</comment>